<dbReference type="PANTHER" id="PTHR42085:SF2">
    <property type="entry name" value="F-BOX DOMAIN-CONTAINING PROTEIN"/>
    <property type="match status" value="1"/>
</dbReference>
<protein>
    <submittedName>
        <fullName evidence="1">Uncharacterized protein</fullName>
    </submittedName>
</protein>
<reference evidence="1 2" key="1">
    <citation type="journal article" date="2024" name="Front Chem Biol">
        <title>Unveiling the potential of Daldinia eschscholtzii MFLUCC 19-0629 through bioactivity and bioinformatics studies for enhanced sustainable agriculture production.</title>
        <authorList>
            <person name="Brooks S."/>
            <person name="Weaver J.A."/>
            <person name="Klomchit A."/>
            <person name="Alharthi S.A."/>
            <person name="Onlamun T."/>
            <person name="Nurani R."/>
            <person name="Vong T.K."/>
            <person name="Alberti F."/>
            <person name="Greco C."/>
        </authorList>
    </citation>
    <scope>NUCLEOTIDE SEQUENCE [LARGE SCALE GENOMIC DNA]</scope>
    <source>
        <strain evidence="1">MFLUCC 19-0629</strain>
    </source>
</reference>
<proteinExistence type="predicted"/>
<accession>A0AAX6MUV8</accession>
<dbReference type="PANTHER" id="PTHR42085">
    <property type="entry name" value="F-BOX DOMAIN-CONTAINING PROTEIN"/>
    <property type="match status" value="1"/>
</dbReference>
<dbReference type="Proteomes" id="UP001369815">
    <property type="component" value="Unassembled WGS sequence"/>
</dbReference>
<keyword evidence="2" id="KW-1185">Reference proteome</keyword>
<dbReference type="InterPro" id="IPR038883">
    <property type="entry name" value="AN11006-like"/>
</dbReference>
<evidence type="ECO:0000313" key="1">
    <source>
        <dbReference type="EMBL" id="KAK6956405.1"/>
    </source>
</evidence>
<evidence type="ECO:0000313" key="2">
    <source>
        <dbReference type="Proteomes" id="UP001369815"/>
    </source>
</evidence>
<comment type="caution">
    <text evidence="1">The sequence shown here is derived from an EMBL/GenBank/DDBJ whole genome shotgun (WGS) entry which is preliminary data.</text>
</comment>
<dbReference type="EMBL" id="JBANMG010000002">
    <property type="protein sequence ID" value="KAK6956405.1"/>
    <property type="molecule type" value="Genomic_DNA"/>
</dbReference>
<organism evidence="1 2">
    <name type="scientific">Daldinia eschscholtzii</name>
    <dbReference type="NCBI Taxonomy" id="292717"/>
    <lineage>
        <taxon>Eukaryota</taxon>
        <taxon>Fungi</taxon>
        <taxon>Dikarya</taxon>
        <taxon>Ascomycota</taxon>
        <taxon>Pezizomycotina</taxon>
        <taxon>Sordariomycetes</taxon>
        <taxon>Xylariomycetidae</taxon>
        <taxon>Xylariales</taxon>
        <taxon>Hypoxylaceae</taxon>
        <taxon>Daldinia</taxon>
    </lineage>
</organism>
<sequence length="494" mass="58028">MDYPQGKGIVDLSDKQHPKYGLTRLNESSKFLSIAREVRLMIYEYAVYINEEIEPIQVEHRSNQFVVRRYLPDPPCTLREKQPTVASLTRVCRAIYAEFEHFQPFYKIHTFFFTEMVRLRTYIAAITPSRRQAICRISYKPSELFDHWLLSKRIFEMDPQYPVDHGTLTILSQTGLEEFTLVKTMPDELPPGTTAADELRDELREVRKYPDGLHTMRNLPCFRLAFEIDPPNETEITDRLIEQINKAVETRRQRIGTDAPNWFKQLKKFRCIENAMREVSGLDILGEDRVALNRVGSAFGPVSSRTRNKCRLPNSIGQRVKSRPRYSADGILTTFACKMYDIRWNGTDVQCLVCVYPRVEDKVWEDISALLVPENIYHIIQFYRDIMSQDDPSRLDEIKSKPTLRDIIEIEGGLHFLQHTEEEIRATKKRRRLRQLEPRLLGQRQFIPRRSQVSILRDRWVMCANQWEAYIAKLERERSLEEQQRGEPEALGKA</sequence>
<dbReference type="AlphaFoldDB" id="A0AAX6MUV8"/>
<gene>
    <name evidence="1" type="ORF">Daesc_001682</name>
</gene>
<name>A0AAX6MUV8_9PEZI</name>